<dbReference type="PROSITE" id="PS50885">
    <property type="entry name" value="HAMP"/>
    <property type="match status" value="1"/>
</dbReference>
<feature type="domain" description="Histidine kinase" evidence="10">
    <location>
        <begin position="226"/>
        <end position="438"/>
    </location>
</feature>
<evidence type="ECO:0000256" key="7">
    <source>
        <dbReference type="ARBA" id="ARBA00022777"/>
    </source>
</evidence>
<evidence type="ECO:0000313" key="13">
    <source>
        <dbReference type="Proteomes" id="UP001501243"/>
    </source>
</evidence>
<organism evidence="12 13">
    <name type="scientific">Hymenobacter ginsengisoli</name>
    <dbReference type="NCBI Taxonomy" id="1051626"/>
    <lineage>
        <taxon>Bacteria</taxon>
        <taxon>Pseudomonadati</taxon>
        <taxon>Bacteroidota</taxon>
        <taxon>Cytophagia</taxon>
        <taxon>Cytophagales</taxon>
        <taxon>Hymenobacteraceae</taxon>
        <taxon>Hymenobacter</taxon>
    </lineage>
</organism>
<dbReference type="InterPro" id="IPR005467">
    <property type="entry name" value="His_kinase_dom"/>
</dbReference>
<dbReference type="SUPFAM" id="SSF55785">
    <property type="entry name" value="PYP-like sensor domain (PAS domain)"/>
    <property type="match status" value="1"/>
</dbReference>
<sequence>MTIRFRLLLFLLPLYAVLIALAAQVRTSQPVLFIACEGTIVASAFLTWRLYRGLMQPVRLIEAGTDALAAQDFNLKFKPVGQPELDRLIGVYNQMLDALRQERVSQHEQAVLLERLIGASPAGVLILSFANEIASANAAAARALGQPAAALVGQPVAGLPAPWGALLAGLAGGQAQAVRLPGGQLYRAAAAHFLDRGFQRRFVVLEELTEELRQQERQTYEQLIRLMSHEVNNSIGAVNSLLGSFQHYAPQLAPDDRADYQQGLAVSIARNTQLADFIGRYARLVRLPPPAPHATDVHALLRDLGRLLAPQSAAQGVAWHWELASEGPLLVPADSQQLAQALLNVAKNALEAIGPGGGNVWVRTTAQPPTLTLENDGPPLSPAVSQRLFTPFFSTKPGGQGIGLVLVRDILLAHGWAFRLETGASGRTAFTVALQPSGGAGSR</sequence>
<comment type="catalytic activity">
    <reaction evidence="1">
        <text>ATP + protein L-histidine = ADP + protein N-phospho-L-histidine.</text>
        <dbReference type="EC" id="2.7.13.3"/>
    </reaction>
</comment>
<dbReference type="Gene3D" id="3.30.565.10">
    <property type="entry name" value="Histidine kinase-like ATPase, C-terminal domain"/>
    <property type="match status" value="1"/>
</dbReference>
<evidence type="ECO:0000256" key="4">
    <source>
        <dbReference type="ARBA" id="ARBA00022553"/>
    </source>
</evidence>
<keyword evidence="7" id="KW-0418">Kinase</keyword>
<dbReference type="Pfam" id="PF00672">
    <property type="entry name" value="HAMP"/>
    <property type="match status" value="1"/>
</dbReference>
<dbReference type="GO" id="GO:0005524">
    <property type="term" value="F:ATP binding"/>
    <property type="evidence" value="ECO:0007669"/>
    <property type="project" value="UniProtKB-KW"/>
</dbReference>
<keyword evidence="13" id="KW-1185">Reference proteome</keyword>
<feature type="domain" description="HAMP" evidence="11">
    <location>
        <begin position="52"/>
        <end position="104"/>
    </location>
</feature>
<dbReference type="InterPro" id="IPR035965">
    <property type="entry name" value="PAS-like_dom_sf"/>
</dbReference>
<proteinExistence type="predicted"/>
<dbReference type="PROSITE" id="PS50109">
    <property type="entry name" value="HIS_KIN"/>
    <property type="match status" value="1"/>
</dbReference>
<comment type="caution">
    <text evidence="12">The sequence shown here is derived from an EMBL/GenBank/DDBJ whole genome shotgun (WGS) entry which is preliminary data.</text>
</comment>
<evidence type="ECO:0000256" key="2">
    <source>
        <dbReference type="ARBA" id="ARBA00004370"/>
    </source>
</evidence>
<dbReference type="SMART" id="SM00304">
    <property type="entry name" value="HAMP"/>
    <property type="match status" value="1"/>
</dbReference>
<evidence type="ECO:0000256" key="3">
    <source>
        <dbReference type="ARBA" id="ARBA00012438"/>
    </source>
</evidence>
<evidence type="ECO:0000259" key="11">
    <source>
        <dbReference type="PROSITE" id="PS50885"/>
    </source>
</evidence>
<dbReference type="InterPro" id="IPR003660">
    <property type="entry name" value="HAMP_dom"/>
</dbReference>
<accession>A0ABP8QTL6</accession>
<dbReference type="Proteomes" id="UP001501243">
    <property type="component" value="Unassembled WGS sequence"/>
</dbReference>
<dbReference type="SUPFAM" id="SSF55874">
    <property type="entry name" value="ATPase domain of HSP90 chaperone/DNA topoisomerase II/histidine kinase"/>
    <property type="match status" value="1"/>
</dbReference>
<dbReference type="EMBL" id="BAABGQ010000012">
    <property type="protein sequence ID" value="GAA4508392.1"/>
    <property type="molecule type" value="Genomic_DNA"/>
</dbReference>
<evidence type="ECO:0000259" key="10">
    <source>
        <dbReference type="PROSITE" id="PS50109"/>
    </source>
</evidence>
<dbReference type="InterPro" id="IPR003594">
    <property type="entry name" value="HATPase_dom"/>
</dbReference>
<gene>
    <name evidence="12" type="ORF">GCM10023172_40410</name>
</gene>
<keyword evidence="5" id="KW-0808">Transferase</keyword>
<dbReference type="InterPro" id="IPR036890">
    <property type="entry name" value="HATPase_C_sf"/>
</dbReference>
<dbReference type="EC" id="2.7.13.3" evidence="3"/>
<dbReference type="CDD" id="cd06225">
    <property type="entry name" value="HAMP"/>
    <property type="match status" value="1"/>
</dbReference>
<evidence type="ECO:0000313" key="12">
    <source>
        <dbReference type="EMBL" id="GAA4508392.1"/>
    </source>
</evidence>
<dbReference type="Pfam" id="PF02518">
    <property type="entry name" value="HATPase_c"/>
    <property type="match status" value="1"/>
</dbReference>
<evidence type="ECO:0000256" key="9">
    <source>
        <dbReference type="ARBA" id="ARBA00023012"/>
    </source>
</evidence>
<keyword evidence="4" id="KW-0597">Phosphoprotein</keyword>
<dbReference type="RefSeq" id="WP_208132150.1">
    <property type="nucleotide sequence ID" value="NZ_BAABGQ010000012.1"/>
</dbReference>
<evidence type="ECO:0000256" key="1">
    <source>
        <dbReference type="ARBA" id="ARBA00000085"/>
    </source>
</evidence>
<dbReference type="Gene3D" id="6.10.340.10">
    <property type="match status" value="1"/>
</dbReference>
<protein>
    <recommendedName>
        <fullName evidence="3">histidine kinase</fullName>
        <ecNumber evidence="3">2.7.13.3</ecNumber>
    </recommendedName>
</protein>
<keyword evidence="9" id="KW-0902">Two-component regulatory system</keyword>
<dbReference type="PANTHER" id="PTHR43065">
    <property type="entry name" value="SENSOR HISTIDINE KINASE"/>
    <property type="match status" value="1"/>
</dbReference>
<evidence type="ECO:0000256" key="6">
    <source>
        <dbReference type="ARBA" id="ARBA00022741"/>
    </source>
</evidence>
<comment type="subcellular location">
    <subcellularLocation>
        <location evidence="2">Membrane</location>
    </subcellularLocation>
</comment>
<keyword evidence="8 12" id="KW-0067">ATP-binding</keyword>
<evidence type="ECO:0000256" key="8">
    <source>
        <dbReference type="ARBA" id="ARBA00022840"/>
    </source>
</evidence>
<reference evidence="13" key="1">
    <citation type="journal article" date="2019" name="Int. J. Syst. Evol. Microbiol.">
        <title>The Global Catalogue of Microorganisms (GCM) 10K type strain sequencing project: providing services to taxonomists for standard genome sequencing and annotation.</title>
        <authorList>
            <consortium name="The Broad Institute Genomics Platform"/>
            <consortium name="The Broad Institute Genome Sequencing Center for Infectious Disease"/>
            <person name="Wu L."/>
            <person name="Ma J."/>
        </authorList>
    </citation>
    <scope>NUCLEOTIDE SEQUENCE [LARGE SCALE GENOMIC DNA]</scope>
    <source>
        <strain evidence="13">JCM 17841</strain>
    </source>
</reference>
<dbReference type="SMART" id="SM00387">
    <property type="entry name" value="HATPase_c"/>
    <property type="match status" value="1"/>
</dbReference>
<evidence type="ECO:0000256" key="5">
    <source>
        <dbReference type="ARBA" id="ARBA00022679"/>
    </source>
</evidence>
<keyword evidence="6" id="KW-0547">Nucleotide-binding</keyword>
<name>A0ABP8QTL6_9BACT</name>
<dbReference type="PANTHER" id="PTHR43065:SF10">
    <property type="entry name" value="PEROXIDE STRESS-ACTIVATED HISTIDINE KINASE MAK3"/>
    <property type="match status" value="1"/>
</dbReference>